<organism evidence="3 4">
    <name type="scientific">Alcaligenes faecalis</name>
    <dbReference type="NCBI Taxonomy" id="511"/>
    <lineage>
        <taxon>Bacteria</taxon>
        <taxon>Pseudomonadati</taxon>
        <taxon>Pseudomonadota</taxon>
        <taxon>Betaproteobacteria</taxon>
        <taxon>Burkholderiales</taxon>
        <taxon>Alcaligenaceae</taxon>
        <taxon>Alcaligenes</taxon>
    </lineage>
</organism>
<dbReference type="InterPro" id="IPR042100">
    <property type="entry name" value="Bug_dom1"/>
</dbReference>
<dbReference type="Gene3D" id="3.40.190.150">
    <property type="entry name" value="Bordetella uptake gene, domain 1"/>
    <property type="match status" value="1"/>
</dbReference>
<dbReference type="STRING" id="511.UZ73_14310"/>
<evidence type="ECO:0000313" key="4">
    <source>
        <dbReference type="Proteomes" id="UP000245216"/>
    </source>
</evidence>
<accession>A0A2U2BI44</accession>
<reference evidence="3 4" key="1">
    <citation type="submission" date="2018-05" db="EMBL/GenBank/DDBJ databases">
        <title>Genome Sequence of an Efficient Indole-Degrading Bacterium, Alcaligenes sp.YBY.</title>
        <authorList>
            <person name="Yang B."/>
        </authorList>
    </citation>
    <scope>NUCLEOTIDE SEQUENCE [LARGE SCALE GENOMIC DNA]</scope>
    <source>
        <strain evidence="3 4">YBY</strain>
    </source>
</reference>
<sequence length="332" mass="35754">MFSSFFSRTGFLRTVLVSGLVAVSSFSAPAAIAADTYPSREVTFVVPYPPGGNSDNLARLFADRLRVKLGVPIVIENRPGGTTSLGTSIVGRAKPDGYTLLLATSTAFTVLPYIRDVPYDPVKGFDFVGSLAGYLPIMTVRNDLPVSNLKEFVELARKEPGTLTYGSAGIASGGHLAGEILENSEKLDLLHVPFKGSADTMTALMGNHIDFFIDGVGLELVKSGKAKALVTYASVRHPELPDVPTPKEAGFDLALPFEGFWGLAVPAGTPDDVMKKLAKATEEILAEPQTQERFHRISVSASWKDGDAYAKDLEKSRAYYSELLKTIKMSDD</sequence>
<gene>
    <name evidence="3" type="ORF">DF183_10805</name>
</gene>
<dbReference type="InterPro" id="IPR005064">
    <property type="entry name" value="BUG"/>
</dbReference>
<comment type="similarity">
    <text evidence="1">Belongs to the UPF0065 (bug) family.</text>
</comment>
<keyword evidence="2" id="KW-0732">Signal</keyword>
<proteinExistence type="inferred from homology"/>
<evidence type="ECO:0000313" key="3">
    <source>
        <dbReference type="EMBL" id="PWE13661.1"/>
    </source>
</evidence>
<dbReference type="PIRSF" id="PIRSF017082">
    <property type="entry name" value="YflP"/>
    <property type="match status" value="1"/>
</dbReference>
<dbReference type="AlphaFoldDB" id="A0A2U2BI44"/>
<dbReference type="Pfam" id="PF03401">
    <property type="entry name" value="TctC"/>
    <property type="match status" value="1"/>
</dbReference>
<dbReference type="Proteomes" id="UP000245216">
    <property type="component" value="Unassembled WGS sequence"/>
</dbReference>
<dbReference type="CDD" id="cd07012">
    <property type="entry name" value="PBP2_Bug_TTT"/>
    <property type="match status" value="1"/>
</dbReference>
<dbReference type="Gene3D" id="3.40.190.10">
    <property type="entry name" value="Periplasmic binding protein-like II"/>
    <property type="match status" value="1"/>
</dbReference>
<comment type="caution">
    <text evidence="3">The sequence shown here is derived from an EMBL/GenBank/DDBJ whole genome shotgun (WGS) entry which is preliminary data.</text>
</comment>
<dbReference type="PANTHER" id="PTHR42928">
    <property type="entry name" value="TRICARBOXYLATE-BINDING PROTEIN"/>
    <property type="match status" value="1"/>
</dbReference>
<evidence type="ECO:0000256" key="1">
    <source>
        <dbReference type="ARBA" id="ARBA00006987"/>
    </source>
</evidence>
<feature type="signal peptide" evidence="2">
    <location>
        <begin position="1"/>
        <end position="33"/>
    </location>
</feature>
<dbReference type="SUPFAM" id="SSF53850">
    <property type="entry name" value="Periplasmic binding protein-like II"/>
    <property type="match status" value="1"/>
</dbReference>
<protein>
    <submittedName>
        <fullName evidence="3">Tripartite tricarboxylate transporter substrate binding protein</fullName>
    </submittedName>
</protein>
<dbReference type="EMBL" id="QEXO01000003">
    <property type="protein sequence ID" value="PWE13661.1"/>
    <property type="molecule type" value="Genomic_DNA"/>
</dbReference>
<reference evidence="3 4" key="2">
    <citation type="submission" date="2018-05" db="EMBL/GenBank/DDBJ databases">
        <authorList>
            <person name="Lanie J.A."/>
            <person name="Ng W.-L."/>
            <person name="Kazmierczak K.M."/>
            <person name="Andrzejewski T.M."/>
            <person name="Davidsen T.M."/>
            <person name="Wayne K.J."/>
            <person name="Tettelin H."/>
            <person name="Glass J.I."/>
            <person name="Rusch D."/>
            <person name="Podicherti R."/>
            <person name="Tsui H.-C.T."/>
            <person name="Winkler M.E."/>
        </authorList>
    </citation>
    <scope>NUCLEOTIDE SEQUENCE [LARGE SCALE GENOMIC DNA]</scope>
    <source>
        <strain evidence="3 4">YBY</strain>
    </source>
</reference>
<dbReference type="RefSeq" id="WP_052695580.1">
    <property type="nucleotide sequence ID" value="NZ_CP013119.1"/>
</dbReference>
<dbReference type="GeneID" id="29370988"/>
<evidence type="ECO:0000256" key="2">
    <source>
        <dbReference type="SAM" id="SignalP"/>
    </source>
</evidence>
<name>A0A2U2BI44_ALCFA</name>
<dbReference type="PANTHER" id="PTHR42928:SF5">
    <property type="entry name" value="BLR1237 PROTEIN"/>
    <property type="match status" value="1"/>
</dbReference>
<feature type="chain" id="PRO_5015533198" evidence="2">
    <location>
        <begin position="34"/>
        <end position="332"/>
    </location>
</feature>
<dbReference type="KEGG" id="afa:UZ73_14310"/>